<accession>A0A1J0R5E7</accession>
<name>A0A1J0R5E7_9TRYP</name>
<feature type="chain" id="PRO_5012814179" evidence="9">
    <location>
        <begin position="26"/>
        <end position="502"/>
    </location>
</feature>
<feature type="domain" description="Trypanosome variant surface glycoprotein A-type N-terminal" evidence="10">
    <location>
        <begin position="12"/>
        <end position="382"/>
    </location>
</feature>
<feature type="compositionally biased region" description="Basic and acidic residues" evidence="8">
    <location>
        <begin position="435"/>
        <end position="444"/>
    </location>
</feature>
<feature type="signal peptide" evidence="9">
    <location>
        <begin position="1"/>
        <end position="25"/>
    </location>
</feature>
<dbReference type="Pfam" id="PF10659">
    <property type="entry name" value="Trypan_glycop_C"/>
    <property type="match status" value="1"/>
</dbReference>
<dbReference type="EMBL" id="KX699122">
    <property type="protein sequence ID" value="APD73078.1"/>
    <property type="molecule type" value="Genomic_DNA"/>
</dbReference>
<reference evidence="12" key="1">
    <citation type="submission" date="2016-08" db="EMBL/GenBank/DDBJ databases">
        <title>VSG repertoire of Trypanosoma brucei EATRO 1125.</title>
        <authorList>
            <person name="Cross G.A."/>
        </authorList>
    </citation>
    <scope>NUCLEOTIDE SEQUENCE</scope>
    <source>
        <strain evidence="12">EATRO 1125</strain>
    </source>
</reference>
<dbReference type="AlphaFoldDB" id="A0A1J0R5E7"/>
<keyword evidence="3" id="KW-1003">Cell membrane</keyword>
<keyword evidence="5" id="KW-0472">Membrane</keyword>
<dbReference type="GO" id="GO:0098552">
    <property type="term" value="C:side of membrane"/>
    <property type="evidence" value="ECO:0007669"/>
    <property type="project" value="UniProtKB-KW"/>
</dbReference>
<evidence type="ECO:0000256" key="9">
    <source>
        <dbReference type="SAM" id="SignalP"/>
    </source>
</evidence>
<organism evidence="12">
    <name type="scientific">Trypanosoma brucei</name>
    <dbReference type="NCBI Taxonomy" id="5691"/>
    <lineage>
        <taxon>Eukaryota</taxon>
        <taxon>Discoba</taxon>
        <taxon>Euglenozoa</taxon>
        <taxon>Kinetoplastea</taxon>
        <taxon>Metakinetoplastina</taxon>
        <taxon>Trypanosomatida</taxon>
        <taxon>Trypanosomatidae</taxon>
        <taxon>Trypanosoma</taxon>
    </lineage>
</organism>
<dbReference type="Pfam" id="PF00913">
    <property type="entry name" value="Trypan_glycop"/>
    <property type="match status" value="1"/>
</dbReference>
<evidence type="ECO:0000259" key="10">
    <source>
        <dbReference type="Pfam" id="PF00913"/>
    </source>
</evidence>
<dbReference type="Gene3D" id="3.90.150.10">
    <property type="entry name" value="Variant Surface Glycoprotein, subunit A domain 1"/>
    <property type="match status" value="1"/>
</dbReference>
<keyword evidence="4" id="KW-0336">GPI-anchor</keyword>
<evidence type="ECO:0000256" key="7">
    <source>
        <dbReference type="ARBA" id="ARBA00023288"/>
    </source>
</evidence>
<evidence type="ECO:0000259" key="11">
    <source>
        <dbReference type="Pfam" id="PF10659"/>
    </source>
</evidence>
<evidence type="ECO:0000256" key="3">
    <source>
        <dbReference type="ARBA" id="ARBA00022475"/>
    </source>
</evidence>
<sequence>MKVTSDFLAASTLFLLMVLPRSARAADGEALKTEKKAAICALNTELAKLPKQVAAALTNLLLREKKMQEEELKLQIYVQQNLESRKMMLPLLAAFADKRRSKITDLGNIATAALKIAGTSAFLNGHLSEFMTIAAQSGNNGASNVGCIAKDGSNTIDAVTGLGSCGLTQETIDGTGSGKQTLITATGFAALGTSKGSTGATASTTKCALFDADNSGGMANAAQTAGNLAYAAGYLTVTANSATATYKDLTGWSATNTKDAPEPYTKLYHAVNEPTAEQLYAEERPTDLTLSEVQESAQARRLYHMLTTGETTEYKETDAGAAIKSAMEQTYGDASKFKSQTWEQIGRAEVYKDPYATGSKEDTQLSTISDVNTLRVNLAYYTAKSQAVAVKRIERLQQELKADQSLQKSCDTYKTNQTCTKANCHWTSSTEDKGDHCKPKEGVEQKSQGTGERAVEEAKKEEKCKGKLEPECTKAIECKWEGETCKESSFLVTKKFPFLLPL</sequence>
<evidence type="ECO:0000256" key="2">
    <source>
        <dbReference type="ARBA" id="ARBA00004609"/>
    </source>
</evidence>
<evidence type="ECO:0000256" key="4">
    <source>
        <dbReference type="ARBA" id="ARBA00022622"/>
    </source>
</evidence>
<dbReference type="GO" id="GO:0042783">
    <property type="term" value="P:symbiont-mediated evasion of host immune response"/>
    <property type="evidence" value="ECO:0007669"/>
    <property type="project" value="InterPro"/>
</dbReference>
<dbReference type="Gene3D" id="1.10.470.10">
    <property type="entry name" value="Variant Surface Glycoprotein, subunit A, domain 2"/>
    <property type="match status" value="1"/>
</dbReference>
<feature type="region of interest" description="Disordered" evidence="8">
    <location>
        <begin position="435"/>
        <end position="454"/>
    </location>
</feature>
<comment type="function">
    <text evidence="1">VSG forms a coat on the surface of the parasite. The trypanosome evades the immune response of the host by expressing a series of antigenically distinct VSGs from an estimated 1000 VSG genes.</text>
</comment>
<keyword evidence="6" id="KW-0325">Glycoprotein</keyword>
<dbReference type="GO" id="GO:0005886">
    <property type="term" value="C:plasma membrane"/>
    <property type="evidence" value="ECO:0007669"/>
    <property type="project" value="UniProtKB-SubCell"/>
</dbReference>
<proteinExistence type="predicted"/>
<protein>
    <submittedName>
        <fullName evidence="12">Variant surface glycoprotein 1125.240</fullName>
    </submittedName>
</protein>
<comment type="subcellular location">
    <subcellularLocation>
        <location evidence="2">Cell membrane</location>
        <topology evidence="2">Lipid-anchor</topology>
        <topology evidence="2">GPI-anchor</topology>
    </subcellularLocation>
</comment>
<dbReference type="InterPro" id="IPR019609">
    <property type="entry name" value="Variant_surf_glycoprt_trypan_C"/>
</dbReference>
<dbReference type="Gene3D" id="3.30.1680.40">
    <property type="match status" value="1"/>
</dbReference>
<evidence type="ECO:0000256" key="1">
    <source>
        <dbReference type="ARBA" id="ARBA00002523"/>
    </source>
</evidence>
<evidence type="ECO:0000313" key="12">
    <source>
        <dbReference type="EMBL" id="APD73078.1"/>
    </source>
</evidence>
<keyword evidence="7" id="KW-0449">Lipoprotein</keyword>
<dbReference type="SUPFAM" id="SSF58087">
    <property type="entry name" value="Variant surface glycoprotein (N-terminal domain)"/>
    <property type="match status" value="1"/>
</dbReference>
<evidence type="ECO:0000256" key="5">
    <source>
        <dbReference type="ARBA" id="ARBA00023136"/>
    </source>
</evidence>
<keyword evidence="9" id="KW-0732">Signal</keyword>
<evidence type="ECO:0000256" key="6">
    <source>
        <dbReference type="ARBA" id="ARBA00023180"/>
    </source>
</evidence>
<dbReference type="VEuPathDB" id="TriTrypDB:Tb427_000419300"/>
<dbReference type="InterPro" id="IPR001812">
    <property type="entry name" value="Trypano_VSG_A_N_dom"/>
</dbReference>
<feature type="domain" description="Trypanosome variant surface glycoprotein C-terminal" evidence="11">
    <location>
        <begin position="410"/>
        <end position="497"/>
    </location>
</feature>
<evidence type="ECO:0000256" key="8">
    <source>
        <dbReference type="SAM" id="MobiDB-lite"/>
    </source>
</evidence>